<evidence type="ECO:0000313" key="3">
    <source>
        <dbReference type="Proteomes" id="UP000245698"/>
    </source>
</evidence>
<sequence>MPSSDGIGRERNRYGRAPLGQTDRYGGGIDLVDLIAGDLLIAVGSRLQNGRFSRH</sequence>
<dbReference type="Proteomes" id="UP000245698">
    <property type="component" value="Unassembled WGS sequence"/>
</dbReference>
<protein>
    <submittedName>
        <fullName evidence="2">Uncharacterized protein</fullName>
    </submittedName>
</protein>
<organism evidence="2 3">
    <name type="scientific">Mesorhizobium delmotii</name>
    <dbReference type="NCBI Taxonomy" id="1631247"/>
    <lineage>
        <taxon>Bacteria</taxon>
        <taxon>Pseudomonadati</taxon>
        <taxon>Pseudomonadota</taxon>
        <taxon>Alphaproteobacteria</taxon>
        <taxon>Hyphomicrobiales</taxon>
        <taxon>Phyllobacteriaceae</taxon>
        <taxon>Mesorhizobium</taxon>
    </lineage>
</organism>
<evidence type="ECO:0000256" key="1">
    <source>
        <dbReference type="SAM" id="MobiDB-lite"/>
    </source>
</evidence>
<evidence type="ECO:0000313" key="2">
    <source>
        <dbReference type="EMBL" id="SJM33351.1"/>
    </source>
</evidence>
<dbReference type="EMBL" id="FUIG01000042">
    <property type="protein sequence ID" value="SJM33351.1"/>
    <property type="molecule type" value="Genomic_DNA"/>
</dbReference>
<dbReference type="AlphaFoldDB" id="A0A2P9AQB6"/>
<gene>
    <name evidence="2" type="ORF">BQ8482_340247</name>
</gene>
<name>A0A2P9AQB6_9HYPH</name>
<accession>A0A2P9AQB6</accession>
<proteinExistence type="predicted"/>
<dbReference type="RefSeq" id="WP_165848709.1">
    <property type="nucleotide sequence ID" value="NZ_FUIG01000042.1"/>
</dbReference>
<feature type="region of interest" description="Disordered" evidence="1">
    <location>
        <begin position="1"/>
        <end position="20"/>
    </location>
</feature>
<reference evidence="3" key="1">
    <citation type="submission" date="2016-12" db="EMBL/GenBank/DDBJ databases">
        <authorList>
            <person name="Brunel B."/>
        </authorList>
    </citation>
    <scope>NUCLEOTIDE SEQUENCE [LARGE SCALE GENOMIC DNA]</scope>
</reference>
<keyword evidence="3" id="KW-1185">Reference proteome</keyword>